<reference evidence="1" key="1">
    <citation type="journal article" date="2014" name="Front. Microbiol.">
        <title>High frequency of phylogenetically diverse reductive dehalogenase-homologous genes in deep subseafloor sedimentary metagenomes.</title>
        <authorList>
            <person name="Kawai M."/>
            <person name="Futagami T."/>
            <person name="Toyoda A."/>
            <person name="Takaki Y."/>
            <person name="Nishi S."/>
            <person name="Hori S."/>
            <person name="Arai W."/>
            <person name="Tsubouchi T."/>
            <person name="Morono Y."/>
            <person name="Uchiyama I."/>
            <person name="Ito T."/>
            <person name="Fujiyama A."/>
            <person name="Inagaki F."/>
            <person name="Takami H."/>
        </authorList>
    </citation>
    <scope>NUCLEOTIDE SEQUENCE</scope>
    <source>
        <strain evidence="1">Expedition CK06-06</strain>
    </source>
</reference>
<sequence>EWFKEHRFWEIDWIQENVFSGASAEGTLFPLIEEFRQHKIIVIGPRLLRRLSERVFPYVDFIEIHPKSGWNDSSVFRRILECKEKFGNDIIYSFSAGFGSNIFITKLHRVMKGNFLIDFGSVWDIFCGKASRRYMRNYLSESKIRKNLGIYLSEGEEK</sequence>
<proteinExistence type="predicted"/>
<gene>
    <name evidence="1" type="ORF">S03H2_46121</name>
</gene>
<dbReference type="AlphaFoldDB" id="X1HZI3"/>
<organism evidence="1">
    <name type="scientific">marine sediment metagenome</name>
    <dbReference type="NCBI Taxonomy" id="412755"/>
    <lineage>
        <taxon>unclassified sequences</taxon>
        <taxon>metagenomes</taxon>
        <taxon>ecological metagenomes</taxon>
    </lineage>
</organism>
<feature type="non-terminal residue" evidence="1">
    <location>
        <position position="1"/>
    </location>
</feature>
<accession>X1HZI3</accession>
<name>X1HZI3_9ZZZZ</name>
<comment type="caution">
    <text evidence="1">The sequence shown here is derived from an EMBL/GenBank/DDBJ whole genome shotgun (WGS) entry which is preliminary data.</text>
</comment>
<evidence type="ECO:0000313" key="1">
    <source>
        <dbReference type="EMBL" id="GAH75541.1"/>
    </source>
</evidence>
<protein>
    <submittedName>
        <fullName evidence="1">Uncharacterized protein</fullName>
    </submittedName>
</protein>
<dbReference type="EMBL" id="BARU01028935">
    <property type="protein sequence ID" value="GAH75541.1"/>
    <property type="molecule type" value="Genomic_DNA"/>
</dbReference>